<evidence type="ECO:0000313" key="1">
    <source>
        <dbReference type="EMBL" id="MDT0551869.1"/>
    </source>
</evidence>
<name>A0ABU2Y113_9FLAO</name>
<dbReference type="EMBL" id="JAVRHV010000001">
    <property type="protein sequence ID" value="MDT0551869.1"/>
    <property type="molecule type" value="Genomic_DNA"/>
</dbReference>
<sequence>MNSISSLISILSETDKRNYLHSLSFKNKRSDVKNIQLFKILDRDKNATNIDVIIYGKPSKGAYHALCKRLHDSLIDFIASRSFENESSIEMNSLKLVLASRILCKHQQYKAAYKTLNKAEIISKKHSLFNILNEVYQTKIMHSHNLEQVDLVQVIDNFKSNKQYLYEEENLNLFYASLLKELQEDKVIFNDILDKNLTKFNISITSNLSYQSLFKIIEISNKVANLTRDYHTILEFVEEACLKIETSERIVDKYLNEHIQILYYLGNTYFRIKNFKKSKEYFHQMHRFMLLNNSKHFDAFYPQYYLVVNLIQLFEGDVSKVSDALSKFDYHKYKKNDEYCHDLKLTWATSLFLEDKFKESLSIYRNFYRNDKWYAEQFGNIWVIKKNVLELLLLVELNHLDLFESRFTSFRKKHTKHLINRNEKRVLDFIKFISDYYYKTKNHKSEEYISKVQESLQVKDESEDIFILCFYAWLMSKINNTSTYQTCLNYIHSN</sequence>
<dbReference type="InterPro" id="IPR011990">
    <property type="entry name" value="TPR-like_helical_dom_sf"/>
</dbReference>
<proteinExistence type="predicted"/>
<evidence type="ECO:0008006" key="3">
    <source>
        <dbReference type="Google" id="ProtNLM"/>
    </source>
</evidence>
<dbReference type="RefSeq" id="WP_311591681.1">
    <property type="nucleotide sequence ID" value="NZ_JAVRHV010000001.1"/>
</dbReference>
<dbReference type="Proteomes" id="UP001252186">
    <property type="component" value="Unassembled WGS sequence"/>
</dbReference>
<evidence type="ECO:0000313" key="2">
    <source>
        <dbReference type="Proteomes" id="UP001252186"/>
    </source>
</evidence>
<keyword evidence="2" id="KW-1185">Reference proteome</keyword>
<gene>
    <name evidence="1" type="ORF">RM519_01305</name>
</gene>
<comment type="caution">
    <text evidence="1">The sequence shown here is derived from an EMBL/GenBank/DDBJ whole genome shotgun (WGS) entry which is preliminary data.</text>
</comment>
<protein>
    <recommendedName>
        <fullName evidence="3">Tetratricopeptide repeat protein</fullName>
    </recommendedName>
</protein>
<accession>A0ABU2Y113</accession>
<reference evidence="1 2" key="1">
    <citation type="submission" date="2023-09" db="EMBL/GenBank/DDBJ databases">
        <authorList>
            <person name="Rey-Velasco X."/>
        </authorList>
    </citation>
    <scope>NUCLEOTIDE SEQUENCE [LARGE SCALE GENOMIC DNA]</scope>
    <source>
        <strain evidence="1 2">P050</strain>
    </source>
</reference>
<dbReference type="SUPFAM" id="SSF48452">
    <property type="entry name" value="TPR-like"/>
    <property type="match status" value="1"/>
</dbReference>
<organism evidence="1 2">
    <name type="scientific">Urechidicola vernalis</name>
    <dbReference type="NCBI Taxonomy" id="3075600"/>
    <lineage>
        <taxon>Bacteria</taxon>
        <taxon>Pseudomonadati</taxon>
        <taxon>Bacteroidota</taxon>
        <taxon>Flavobacteriia</taxon>
        <taxon>Flavobacteriales</taxon>
        <taxon>Flavobacteriaceae</taxon>
        <taxon>Urechidicola</taxon>
    </lineage>
</organism>